<accession>A0A9W6PBJ7</accession>
<gene>
    <name evidence="2" type="ORF">Nans01_48680</name>
</gene>
<dbReference type="EMBL" id="BSQG01000018">
    <property type="protein sequence ID" value="GLU50517.1"/>
    <property type="molecule type" value="Genomic_DNA"/>
</dbReference>
<comment type="caution">
    <text evidence="2">The sequence shown here is derived from an EMBL/GenBank/DDBJ whole genome shotgun (WGS) entry which is preliminary data.</text>
</comment>
<proteinExistence type="predicted"/>
<dbReference type="RefSeq" id="WP_285762059.1">
    <property type="nucleotide sequence ID" value="NZ_BSQG01000018.1"/>
</dbReference>
<organism evidence="2 3">
    <name type="scientific">Nocardiopsis ansamitocini</name>
    <dbReference type="NCBI Taxonomy" id="1670832"/>
    <lineage>
        <taxon>Bacteria</taxon>
        <taxon>Bacillati</taxon>
        <taxon>Actinomycetota</taxon>
        <taxon>Actinomycetes</taxon>
        <taxon>Streptosporangiales</taxon>
        <taxon>Nocardiopsidaceae</taxon>
        <taxon>Nocardiopsis</taxon>
    </lineage>
</organism>
<dbReference type="Proteomes" id="UP001165092">
    <property type="component" value="Unassembled WGS sequence"/>
</dbReference>
<evidence type="ECO:0000313" key="2">
    <source>
        <dbReference type="EMBL" id="GLU50517.1"/>
    </source>
</evidence>
<reference evidence="2" key="1">
    <citation type="submission" date="2023-02" db="EMBL/GenBank/DDBJ databases">
        <title>Nocardiopsis ansamitocini NBRC 112285.</title>
        <authorList>
            <person name="Ichikawa N."/>
            <person name="Sato H."/>
            <person name="Tonouchi N."/>
        </authorList>
    </citation>
    <scope>NUCLEOTIDE SEQUENCE</scope>
    <source>
        <strain evidence="2">NBRC 112285</strain>
    </source>
</reference>
<dbReference type="AlphaFoldDB" id="A0A9W6PBJ7"/>
<feature type="region of interest" description="Disordered" evidence="1">
    <location>
        <begin position="78"/>
        <end position="99"/>
    </location>
</feature>
<sequence>MAVPWVGYDICQDFWMPRTPAFPENGRLATTGLEQYRLKKAVRDGSEQIAWTRRLSVLGQERAGRNETDPGCRLFDAADSCRDGQNQPLPSVYRHDVPQMPKTEAHRHWPMYRLIN</sequence>
<evidence type="ECO:0000313" key="3">
    <source>
        <dbReference type="Proteomes" id="UP001165092"/>
    </source>
</evidence>
<name>A0A9W6PBJ7_9ACTN</name>
<keyword evidence="3" id="KW-1185">Reference proteome</keyword>
<evidence type="ECO:0000256" key="1">
    <source>
        <dbReference type="SAM" id="MobiDB-lite"/>
    </source>
</evidence>
<protein>
    <submittedName>
        <fullName evidence="2">Uncharacterized protein</fullName>
    </submittedName>
</protein>